<evidence type="ECO:0000313" key="2">
    <source>
        <dbReference type="EMBL" id="WUS55518.1"/>
    </source>
</evidence>
<evidence type="ECO:0000259" key="1">
    <source>
        <dbReference type="SMART" id="SM00829"/>
    </source>
</evidence>
<dbReference type="Gene3D" id="3.40.50.720">
    <property type="entry name" value="NAD(P)-binding Rossmann-like Domain"/>
    <property type="match status" value="1"/>
</dbReference>
<dbReference type="InterPro" id="IPR013154">
    <property type="entry name" value="ADH-like_N"/>
</dbReference>
<dbReference type="InterPro" id="IPR002364">
    <property type="entry name" value="Quin_OxRdtase/zeta-crystal_CS"/>
</dbReference>
<dbReference type="Gene3D" id="3.90.180.10">
    <property type="entry name" value="Medium-chain alcohol dehydrogenases, catalytic domain"/>
    <property type="match status" value="1"/>
</dbReference>
<dbReference type="PROSITE" id="PS01162">
    <property type="entry name" value="QOR_ZETA_CRYSTAL"/>
    <property type="match status" value="1"/>
</dbReference>
<dbReference type="InterPro" id="IPR051397">
    <property type="entry name" value="Zn-ADH-like_protein"/>
</dbReference>
<dbReference type="SMART" id="SM00829">
    <property type="entry name" value="PKS_ER"/>
    <property type="match status" value="1"/>
</dbReference>
<dbReference type="InterPro" id="IPR011032">
    <property type="entry name" value="GroES-like_sf"/>
</dbReference>
<dbReference type="Pfam" id="PF08240">
    <property type="entry name" value="ADH_N"/>
    <property type="match status" value="1"/>
</dbReference>
<dbReference type="InterPro" id="IPR013149">
    <property type="entry name" value="ADH-like_C"/>
</dbReference>
<dbReference type="InterPro" id="IPR020843">
    <property type="entry name" value="ER"/>
</dbReference>
<keyword evidence="3" id="KW-1185">Reference proteome</keyword>
<proteinExistence type="predicted"/>
<dbReference type="RefSeq" id="WP_329499817.1">
    <property type="nucleotide sequence ID" value="NZ_CP108460.1"/>
</dbReference>
<dbReference type="Pfam" id="PF00107">
    <property type="entry name" value="ADH_zinc_N"/>
    <property type="match status" value="1"/>
</dbReference>
<dbReference type="EMBL" id="CP108482">
    <property type="protein sequence ID" value="WUS55518.1"/>
    <property type="molecule type" value="Genomic_DNA"/>
</dbReference>
<dbReference type="Proteomes" id="UP001432014">
    <property type="component" value="Chromosome"/>
</dbReference>
<sequence length="309" mass="30887">MRALRFHTYDGPAALRLDEVAEPVAGPGELLVRPELAGVTLPALRQLRGRGAPQAPAGLGGEYLGRVVAAGEGVTGFAPGARVGGIAPAVHAELVAAPAALAVAVPGAPAAGDALAVLRSGLVALGALRVGGLRAGESVLVTAAGGGVGHLAVQLARALGAGRVIAAVGAGEKAGFVRGLGADEVFRYQDGSWGGPVDLVLDGVGGDLLPRALDALAPFGRLVALGGAGGTLDAGELLGGMRTVTGLSMAVLARHRPGLLDEWRQELWELLGRGALRPVCTEFPVTAAAEAFGLLERRANLGKVALRIS</sequence>
<dbReference type="SUPFAM" id="SSF50129">
    <property type="entry name" value="GroES-like"/>
    <property type="match status" value="1"/>
</dbReference>
<organism evidence="2 3">
    <name type="scientific">Kitasatospora herbaricolor</name>
    <dbReference type="NCBI Taxonomy" id="68217"/>
    <lineage>
        <taxon>Bacteria</taxon>
        <taxon>Bacillati</taxon>
        <taxon>Actinomycetota</taxon>
        <taxon>Actinomycetes</taxon>
        <taxon>Kitasatosporales</taxon>
        <taxon>Streptomycetaceae</taxon>
        <taxon>Kitasatospora</taxon>
    </lineage>
</organism>
<name>A0ABZ1W401_9ACTN</name>
<accession>A0ABZ1W401</accession>
<gene>
    <name evidence="2" type="ORF">OG469_08325</name>
</gene>
<dbReference type="SUPFAM" id="SSF51735">
    <property type="entry name" value="NAD(P)-binding Rossmann-fold domains"/>
    <property type="match status" value="1"/>
</dbReference>
<dbReference type="InterPro" id="IPR036291">
    <property type="entry name" value="NAD(P)-bd_dom_sf"/>
</dbReference>
<dbReference type="PANTHER" id="PTHR43677:SF4">
    <property type="entry name" value="QUINONE OXIDOREDUCTASE-LIKE PROTEIN 2"/>
    <property type="match status" value="1"/>
</dbReference>
<evidence type="ECO:0000313" key="3">
    <source>
        <dbReference type="Proteomes" id="UP001432014"/>
    </source>
</evidence>
<protein>
    <submittedName>
        <fullName evidence="2">Zinc-binding dehydrogenase</fullName>
    </submittedName>
</protein>
<feature type="domain" description="Enoyl reductase (ER)" evidence="1">
    <location>
        <begin position="11"/>
        <end position="306"/>
    </location>
</feature>
<reference evidence="2 3" key="1">
    <citation type="submission" date="2022-10" db="EMBL/GenBank/DDBJ databases">
        <title>The complete genomes of actinobacterial strains from the NBC collection.</title>
        <authorList>
            <person name="Joergensen T.S."/>
            <person name="Alvarez Arevalo M."/>
            <person name="Sterndorff E.B."/>
            <person name="Faurdal D."/>
            <person name="Vuksanovic O."/>
            <person name="Mourched A.-S."/>
            <person name="Charusanti P."/>
            <person name="Shaw S."/>
            <person name="Blin K."/>
            <person name="Weber T."/>
        </authorList>
    </citation>
    <scope>NUCLEOTIDE SEQUENCE [LARGE SCALE GENOMIC DNA]</scope>
    <source>
        <strain evidence="2 3">NBC_01247</strain>
    </source>
</reference>
<dbReference type="PANTHER" id="PTHR43677">
    <property type="entry name" value="SHORT-CHAIN DEHYDROGENASE/REDUCTASE"/>
    <property type="match status" value="1"/>
</dbReference>